<accession>A0ABN7V6V8</accession>
<gene>
    <name evidence="1" type="ORF">GMARGA_LOCUS14941</name>
</gene>
<organism evidence="1 2">
    <name type="scientific">Gigaspora margarita</name>
    <dbReference type="NCBI Taxonomy" id="4874"/>
    <lineage>
        <taxon>Eukaryota</taxon>
        <taxon>Fungi</taxon>
        <taxon>Fungi incertae sedis</taxon>
        <taxon>Mucoromycota</taxon>
        <taxon>Glomeromycotina</taxon>
        <taxon>Glomeromycetes</taxon>
        <taxon>Diversisporales</taxon>
        <taxon>Gigasporaceae</taxon>
        <taxon>Gigaspora</taxon>
    </lineage>
</organism>
<protein>
    <submittedName>
        <fullName evidence="1">24993_t:CDS:1</fullName>
    </submittedName>
</protein>
<dbReference type="PANTHER" id="PTHR40866:SF1">
    <property type="entry name" value="BED-TYPE DOMAIN-CONTAINING PROTEIN"/>
    <property type="match status" value="1"/>
</dbReference>
<comment type="caution">
    <text evidence="1">The sequence shown here is derived from an EMBL/GenBank/DDBJ whole genome shotgun (WGS) entry which is preliminary data.</text>
</comment>
<evidence type="ECO:0000313" key="2">
    <source>
        <dbReference type="Proteomes" id="UP000789901"/>
    </source>
</evidence>
<name>A0ABN7V6V8_GIGMA</name>
<dbReference type="Proteomes" id="UP000789901">
    <property type="component" value="Unassembled WGS sequence"/>
</dbReference>
<dbReference type="PANTHER" id="PTHR40866">
    <property type="entry name" value="BED-TYPE DOMAIN-CONTAINING PROTEIN"/>
    <property type="match status" value="1"/>
</dbReference>
<keyword evidence="2" id="KW-1185">Reference proteome</keyword>
<feature type="non-terminal residue" evidence="1">
    <location>
        <position position="1"/>
    </location>
</feature>
<sequence length="184" mass="20932">VTANNSKKGTGYTNLMNHLDAKHESFKSIFQQYLGNTNSPKISFNYDTIVHNNFDWVTLVVKCQISINACENTDFVLHTGLSKLDALTVNKYLDSLANIVQERIKNTLPKKIGIMFDGWMNNGVHFVGLFGIYQTVYESRNLVLLAFSPFEDHTTQNADAHIKFFKDVLELYDKDIKNVLFLSG</sequence>
<dbReference type="EMBL" id="CAJVQB010010109">
    <property type="protein sequence ID" value="CAG8736705.1"/>
    <property type="molecule type" value="Genomic_DNA"/>
</dbReference>
<evidence type="ECO:0000313" key="1">
    <source>
        <dbReference type="EMBL" id="CAG8736705.1"/>
    </source>
</evidence>
<proteinExistence type="predicted"/>
<reference evidence="1 2" key="1">
    <citation type="submission" date="2021-06" db="EMBL/GenBank/DDBJ databases">
        <authorList>
            <person name="Kallberg Y."/>
            <person name="Tangrot J."/>
            <person name="Rosling A."/>
        </authorList>
    </citation>
    <scope>NUCLEOTIDE SEQUENCE [LARGE SCALE GENOMIC DNA]</scope>
    <source>
        <strain evidence="1 2">120-4 pot B 10/14</strain>
    </source>
</reference>